<keyword evidence="6" id="KW-1185">Reference proteome</keyword>
<organism evidence="5 6">
    <name type="scientific">Symbiodinium natans</name>
    <dbReference type="NCBI Taxonomy" id="878477"/>
    <lineage>
        <taxon>Eukaryota</taxon>
        <taxon>Sar</taxon>
        <taxon>Alveolata</taxon>
        <taxon>Dinophyceae</taxon>
        <taxon>Suessiales</taxon>
        <taxon>Symbiodiniaceae</taxon>
        <taxon>Symbiodinium</taxon>
    </lineage>
</organism>
<comment type="cofactor">
    <cofactor evidence="3">
        <name>Zn(2+)</name>
        <dbReference type="ChEBI" id="CHEBI:29105"/>
    </cofactor>
    <text evidence="3">Binds 1 divalent metal cation per subunit.</text>
</comment>
<evidence type="ECO:0000256" key="2">
    <source>
        <dbReference type="PIRSR" id="PIRSR605511-1"/>
    </source>
</evidence>
<dbReference type="Gene3D" id="2.120.10.30">
    <property type="entry name" value="TolB, C-terminal domain"/>
    <property type="match status" value="1"/>
</dbReference>
<keyword evidence="3" id="KW-0862">Zinc</keyword>
<evidence type="ECO:0000256" key="1">
    <source>
        <dbReference type="ARBA" id="ARBA00008853"/>
    </source>
</evidence>
<gene>
    <name evidence="5" type="primary">araB</name>
    <name evidence="5" type="ORF">SNAT2548_LOCUS1990</name>
</gene>
<comment type="similarity">
    <text evidence="1">Belongs to the SMP-30/CGR1 family.</text>
</comment>
<feature type="domain" description="SMP-30/Gluconolactonase/LRE-like region" evidence="4">
    <location>
        <begin position="24"/>
        <end position="274"/>
    </location>
</feature>
<proteinExistence type="inferred from homology"/>
<reference evidence="5" key="1">
    <citation type="submission" date="2021-02" db="EMBL/GenBank/DDBJ databases">
        <authorList>
            <person name="Dougan E. K."/>
            <person name="Rhodes N."/>
            <person name="Thang M."/>
            <person name="Chan C."/>
        </authorList>
    </citation>
    <scope>NUCLEOTIDE SEQUENCE</scope>
</reference>
<dbReference type="Pfam" id="PF08450">
    <property type="entry name" value="SGL"/>
    <property type="match status" value="1"/>
</dbReference>
<feature type="active site" description="Proton donor/acceptor" evidence="2">
    <location>
        <position position="216"/>
    </location>
</feature>
<dbReference type="Proteomes" id="UP000604046">
    <property type="component" value="Unassembled WGS sequence"/>
</dbReference>
<dbReference type="GO" id="GO:0004341">
    <property type="term" value="F:gluconolactonase activity"/>
    <property type="evidence" value="ECO:0007669"/>
    <property type="project" value="TreeGrafter"/>
</dbReference>
<sequence length="277" mass="29836">MASSEPSDHFEFQAELCVPCGNKLGECPLWDDMRHKLCWIDIQGKSFWQHDPLGPAGNAQCFHLPSRPGSFCLTGADGGYIIALETGFSFLDVDSGELTPITEDLEPGLRTRLNDGRVDCQGRFVVSGCVDKGDVPISAVYRLNTDLTVERLLENVRCGNSICFSDAGMFFADPAFRGTDSEPVGTANTIWRFADYASTGMAGPSQVFVNAAGRPDGSLIDAEGCLWNAEFGGGRVVRYLPDGSVSMIVKAPVRYTTCATFGGAELQTMYITDASAP</sequence>
<feature type="binding site" evidence="3">
    <location>
        <position position="160"/>
    </location>
    <ligand>
        <name>a divalent metal cation</name>
        <dbReference type="ChEBI" id="CHEBI:60240"/>
    </ligand>
</feature>
<evidence type="ECO:0000313" key="6">
    <source>
        <dbReference type="Proteomes" id="UP000604046"/>
    </source>
</evidence>
<dbReference type="PANTHER" id="PTHR10907:SF47">
    <property type="entry name" value="REGUCALCIN"/>
    <property type="match status" value="1"/>
</dbReference>
<protein>
    <submittedName>
        <fullName evidence="5">AraB protein</fullName>
    </submittedName>
</protein>
<comment type="caution">
    <text evidence="5">The sequence shown here is derived from an EMBL/GenBank/DDBJ whole genome shotgun (WGS) entry which is preliminary data.</text>
</comment>
<dbReference type="OrthoDB" id="423498at2759"/>
<dbReference type="InterPro" id="IPR005511">
    <property type="entry name" value="SMP-30"/>
</dbReference>
<dbReference type="EMBL" id="CAJNDS010000113">
    <property type="protein sequence ID" value="CAE6961503.1"/>
    <property type="molecule type" value="Genomic_DNA"/>
</dbReference>
<dbReference type="InterPro" id="IPR011042">
    <property type="entry name" value="6-blade_b-propeller_TolB-like"/>
</dbReference>
<evidence type="ECO:0000313" key="5">
    <source>
        <dbReference type="EMBL" id="CAE6961503.1"/>
    </source>
</evidence>
<feature type="binding site" evidence="3">
    <location>
        <position position="114"/>
    </location>
    <ligand>
        <name>substrate</name>
    </ligand>
</feature>
<feature type="binding site" evidence="3">
    <location>
        <position position="216"/>
    </location>
    <ligand>
        <name>a divalent metal cation</name>
        <dbReference type="ChEBI" id="CHEBI:60240"/>
    </ligand>
</feature>
<accession>A0A812HUK3</accession>
<feature type="binding site" evidence="3">
    <location>
        <position position="26"/>
    </location>
    <ligand>
        <name>a divalent metal cation</name>
        <dbReference type="ChEBI" id="CHEBI:60240"/>
    </ligand>
</feature>
<dbReference type="PRINTS" id="PR01790">
    <property type="entry name" value="SMP30FAMILY"/>
</dbReference>
<dbReference type="GO" id="GO:0005509">
    <property type="term" value="F:calcium ion binding"/>
    <property type="evidence" value="ECO:0007669"/>
    <property type="project" value="TreeGrafter"/>
</dbReference>
<dbReference type="PANTHER" id="PTHR10907">
    <property type="entry name" value="REGUCALCIN"/>
    <property type="match status" value="1"/>
</dbReference>
<keyword evidence="3" id="KW-0479">Metal-binding</keyword>
<dbReference type="GO" id="GO:0019853">
    <property type="term" value="P:L-ascorbic acid biosynthetic process"/>
    <property type="evidence" value="ECO:0007669"/>
    <property type="project" value="TreeGrafter"/>
</dbReference>
<dbReference type="SUPFAM" id="SSF63829">
    <property type="entry name" value="Calcium-dependent phosphotriesterase"/>
    <property type="match status" value="1"/>
</dbReference>
<evidence type="ECO:0000259" key="4">
    <source>
        <dbReference type="Pfam" id="PF08450"/>
    </source>
</evidence>
<dbReference type="AlphaFoldDB" id="A0A812HUK3"/>
<feature type="binding site" evidence="3">
    <location>
        <position position="112"/>
    </location>
    <ligand>
        <name>substrate</name>
    </ligand>
</feature>
<evidence type="ECO:0000256" key="3">
    <source>
        <dbReference type="PIRSR" id="PIRSR605511-2"/>
    </source>
</evidence>
<name>A0A812HUK3_9DINO</name>
<dbReference type="InterPro" id="IPR013658">
    <property type="entry name" value="SGL"/>
</dbReference>